<dbReference type="InterPro" id="IPR013022">
    <property type="entry name" value="Xyl_isomerase-like_TIM-brl"/>
</dbReference>
<dbReference type="Pfam" id="PF01261">
    <property type="entry name" value="AP_endonuc_2"/>
    <property type="match status" value="1"/>
</dbReference>
<evidence type="ECO:0000313" key="3">
    <source>
        <dbReference type="EMBL" id="TLP95842.1"/>
    </source>
</evidence>
<sequence length="266" mass="29267">MSAVIGLSTYAYLWRWSEVNPKPMTLQEMIIDAAELGAEVFQICDYAPVETLSSAELKQVRSTAASHDVILELGTRGIRSDHLQRYGHIAEALGATFIRSMVQPADTPVHEATDLLGGTVDDFSARGLTLGLETYEQLSSAELVGLVETVNSPALGIVLDPGNCVANLELPHDVVERTAAWVNNLHIKDFTFSRQPGWVGFYFSGAPLGEGLLDYSAMSQAADAAGRGLHQIIEHWLPRRGSPEETLRDERMWTQQAIDYLRSKNQ</sequence>
<evidence type="ECO:0000313" key="4">
    <source>
        <dbReference type="Proteomes" id="UP000310458"/>
    </source>
</evidence>
<evidence type="ECO:0000259" key="2">
    <source>
        <dbReference type="Pfam" id="PF01261"/>
    </source>
</evidence>
<dbReference type="EMBL" id="VAVZ01000026">
    <property type="protein sequence ID" value="TLP95842.1"/>
    <property type="molecule type" value="Genomic_DNA"/>
</dbReference>
<protein>
    <submittedName>
        <fullName evidence="3">TIM barrel protein</fullName>
    </submittedName>
</protein>
<comment type="caution">
    <text evidence="3">The sequence shown here is derived from an EMBL/GenBank/DDBJ whole genome shotgun (WGS) entry which is preliminary data.</text>
</comment>
<name>A0A5R9B9M3_9MICC</name>
<dbReference type="InterPro" id="IPR050312">
    <property type="entry name" value="IolE/XylAMocC-like"/>
</dbReference>
<dbReference type="OrthoDB" id="3350993at2"/>
<reference evidence="3 4" key="1">
    <citation type="submission" date="2019-05" db="EMBL/GenBank/DDBJ databases">
        <title>Nesterenkonia sp. GY074 isolated from the Southern Atlantic Ocean.</title>
        <authorList>
            <person name="Zhang G."/>
        </authorList>
    </citation>
    <scope>NUCLEOTIDE SEQUENCE [LARGE SCALE GENOMIC DNA]</scope>
    <source>
        <strain evidence="3 4">GY074</strain>
    </source>
</reference>
<dbReference type="PANTHER" id="PTHR12110:SF52">
    <property type="entry name" value="XYLOSE ISOMERASE"/>
    <property type="match status" value="1"/>
</dbReference>
<evidence type="ECO:0000256" key="1">
    <source>
        <dbReference type="ARBA" id="ARBA00023277"/>
    </source>
</evidence>
<feature type="domain" description="Xylose isomerase-like TIM barrel" evidence="2">
    <location>
        <begin position="32"/>
        <end position="255"/>
    </location>
</feature>
<dbReference type="Gene3D" id="3.20.20.150">
    <property type="entry name" value="Divalent-metal-dependent TIM barrel enzymes"/>
    <property type="match status" value="1"/>
</dbReference>
<dbReference type="SUPFAM" id="SSF51658">
    <property type="entry name" value="Xylose isomerase-like"/>
    <property type="match status" value="1"/>
</dbReference>
<keyword evidence="1" id="KW-0119">Carbohydrate metabolism</keyword>
<gene>
    <name evidence="3" type="ORF">FEF26_10005</name>
</gene>
<accession>A0A5R9B9M3</accession>
<keyword evidence="4" id="KW-1185">Reference proteome</keyword>
<dbReference type="InterPro" id="IPR036237">
    <property type="entry name" value="Xyl_isomerase-like_sf"/>
</dbReference>
<proteinExistence type="predicted"/>
<dbReference type="Proteomes" id="UP000310458">
    <property type="component" value="Unassembled WGS sequence"/>
</dbReference>
<organism evidence="3 4">
    <name type="scientific">Nesterenkonia salmonea</name>
    <dbReference type="NCBI Taxonomy" id="1804987"/>
    <lineage>
        <taxon>Bacteria</taxon>
        <taxon>Bacillati</taxon>
        <taxon>Actinomycetota</taxon>
        <taxon>Actinomycetes</taxon>
        <taxon>Micrococcales</taxon>
        <taxon>Micrococcaceae</taxon>
        <taxon>Nesterenkonia</taxon>
    </lineage>
</organism>
<dbReference type="PANTHER" id="PTHR12110">
    <property type="entry name" value="HYDROXYPYRUVATE ISOMERASE"/>
    <property type="match status" value="1"/>
</dbReference>
<dbReference type="AlphaFoldDB" id="A0A5R9B9M3"/>